<dbReference type="InterPro" id="IPR006584">
    <property type="entry name" value="Cellulose-bd_IV"/>
</dbReference>
<protein>
    <recommendedName>
        <fullName evidence="3">CBM6 domain-containing protein</fullName>
    </recommendedName>
</protein>
<feature type="signal peptide" evidence="2">
    <location>
        <begin position="1"/>
        <end position="25"/>
    </location>
</feature>
<dbReference type="InterPro" id="IPR008752">
    <property type="entry name" value="Peptidase_M11"/>
</dbReference>
<dbReference type="AlphaFoldDB" id="A0ABD3SG77"/>
<keyword evidence="1 2" id="KW-0732">Signal</keyword>
<reference evidence="4 5" key="1">
    <citation type="submission" date="2024-10" db="EMBL/GenBank/DDBJ databases">
        <title>Updated reference genomes for cyclostephanoid diatoms.</title>
        <authorList>
            <person name="Roberts W.R."/>
            <person name="Alverson A.J."/>
        </authorList>
    </citation>
    <scope>NUCLEOTIDE SEQUENCE [LARGE SCALE GENOMIC DNA]</scope>
    <source>
        <strain evidence="4 5">AJA228-03</strain>
    </source>
</reference>
<dbReference type="SUPFAM" id="SSF49785">
    <property type="entry name" value="Galactose-binding domain-like"/>
    <property type="match status" value="1"/>
</dbReference>
<evidence type="ECO:0000313" key="5">
    <source>
        <dbReference type="Proteomes" id="UP001530377"/>
    </source>
</evidence>
<keyword evidence="5" id="KW-1185">Reference proteome</keyword>
<proteinExistence type="predicted"/>
<dbReference type="InterPro" id="IPR005084">
    <property type="entry name" value="CBM6"/>
</dbReference>
<dbReference type="CDD" id="cd04080">
    <property type="entry name" value="CBM6_cellulase-like"/>
    <property type="match status" value="1"/>
</dbReference>
<dbReference type="SMART" id="SM00606">
    <property type="entry name" value="CBD_IV"/>
    <property type="match status" value="1"/>
</dbReference>
<organism evidence="4 5">
    <name type="scientific">Cyclostephanos tholiformis</name>
    <dbReference type="NCBI Taxonomy" id="382380"/>
    <lineage>
        <taxon>Eukaryota</taxon>
        <taxon>Sar</taxon>
        <taxon>Stramenopiles</taxon>
        <taxon>Ochrophyta</taxon>
        <taxon>Bacillariophyta</taxon>
        <taxon>Coscinodiscophyceae</taxon>
        <taxon>Thalassiosirophycidae</taxon>
        <taxon>Stephanodiscales</taxon>
        <taxon>Stephanodiscaceae</taxon>
        <taxon>Cyclostephanos</taxon>
    </lineage>
</organism>
<dbReference type="InterPro" id="IPR008979">
    <property type="entry name" value="Galactose-bd-like_sf"/>
</dbReference>
<accession>A0ABD3SG77</accession>
<dbReference type="PROSITE" id="PS51175">
    <property type="entry name" value="CBM6"/>
    <property type="match status" value="1"/>
</dbReference>
<gene>
    <name evidence="4" type="ORF">ACHAXA_010201</name>
</gene>
<dbReference type="EMBL" id="JALLPB020000037">
    <property type="protein sequence ID" value="KAL3823441.1"/>
    <property type="molecule type" value="Genomic_DNA"/>
</dbReference>
<evidence type="ECO:0000256" key="2">
    <source>
        <dbReference type="SAM" id="SignalP"/>
    </source>
</evidence>
<sequence length="635" mass="68206">MKFASCPVSLLIALMLRSSSNHSFAHAYLRGINGTDPQDFATQIIQEDLVGIFIIIDGGMDAEGNRLLQKVKPIQPKRTNNILLSDGTFYEVKNAKANWEERLVSGRDMIRVPRGSAKNPDGSINMMGTEPSVVSAEQFFDRNHQEEYTIATPKQDPNLATDHSGRNLQSGTRTVLAVRVILNDGAYNAASQTGLSDDIFGNGVDQVNLKSQYAACSYNKLIFDKAPNRLMSSNPNDGSTAINNGVVDIRVNMNRSAGENSIVNGITAKINSVFGVTNPNVLANHVMYCLPSGVGPIGRAFAPGGLSWYSNQWCNRVSAQMHEIGHNLNFGHSNENGGYEDTSGFMGYSWDIDDQLMCFNSAKSWQSGWYASKSKVVDPSTGGCFEGNIYGISDFGNTASSTVLLKINDFSSTDYYVAFNRQSGINAGTMEAGNQVMVTRQGGEGTSYAESELVAKLSAGRTWSGAVSGKNMVVNVLSIDLASFPAFARVRISENGGSCGTVPPPTPTLTITIQAESYLNMFGVIRENTSDVGGGQNVGNIQTGDWMSYPAVTIPTTGTYRVSYRVAALYSGGSLQLERAGGTPVYGGLIIPATGGYQIWTTVSHIVTLNAGSQFFGIKATGSGWNINWFSITKA</sequence>
<feature type="domain" description="CBM6" evidence="3">
    <location>
        <begin position="511"/>
        <end position="633"/>
    </location>
</feature>
<evidence type="ECO:0000259" key="3">
    <source>
        <dbReference type="PROSITE" id="PS51175"/>
    </source>
</evidence>
<evidence type="ECO:0000313" key="4">
    <source>
        <dbReference type="EMBL" id="KAL3823441.1"/>
    </source>
</evidence>
<dbReference type="Pfam" id="PF05548">
    <property type="entry name" value="Peptidase_M11"/>
    <property type="match status" value="1"/>
</dbReference>
<comment type="caution">
    <text evidence="4">The sequence shown here is derived from an EMBL/GenBank/DDBJ whole genome shotgun (WGS) entry which is preliminary data.</text>
</comment>
<name>A0ABD3SG77_9STRA</name>
<dbReference type="Gene3D" id="2.60.120.260">
    <property type="entry name" value="Galactose-binding domain-like"/>
    <property type="match status" value="1"/>
</dbReference>
<dbReference type="Proteomes" id="UP001530377">
    <property type="component" value="Unassembled WGS sequence"/>
</dbReference>
<evidence type="ECO:0000256" key="1">
    <source>
        <dbReference type="ARBA" id="ARBA00022729"/>
    </source>
</evidence>
<dbReference type="SUPFAM" id="SSF55486">
    <property type="entry name" value="Metalloproteases ('zincins'), catalytic domain"/>
    <property type="match status" value="1"/>
</dbReference>
<dbReference type="Pfam" id="PF03422">
    <property type="entry name" value="CBM_6"/>
    <property type="match status" value="1"/>
</dbReference>
<feature type="chain" id="PRO_5044806117" description="CBM6 domain-containing protein" evidence="2">
    <location>
        <begin position="26"/>
        <end position="635"/>
    </location>
</feature>